<organism evidence="3">
    <name type="scientific">Arabidopsis lyrata subsp. lyrata</name>
    <name type="common">Lyre-leaved rock-cress</name>
    <dbReference type="NCBI Taxonomy" id="81972"/>
    <lineage>
        <taxon>Eukaryota</taxon>
        <taxon>Viridiplantae</taxon>
        <taxon>Streptophyta</taxon>
        <taxon>Embryophyta</taxon>
        <taxon>Tracheophyta</taxon>
        <taxon>Spermatophyta</taxon>
        <taxon>Magnoliopsida</taxon>
        <taxon>eudicotyledons</taxon>
        <taxon>Gunneridae</taxon>
        <taxon>Pentapetalae</taxon>
        <taxon>rosids</taxon>
        <taxon>malvids</taxon>
        <taxon>Brassicales</taxon>
        <taxon>Brassicaceae</taxon>
        <taxon>Camelineae</taxon>
        <taxon>Arabidopsis</taxon>
    </lineage>
</organism>
<reference evidence="3" key="1">
    <citation type="journal article" date="2011" name="Nat. Genet.">
        <title>The Arabidopsis lyrata genome sequence and the basis of rapid genome size change.</title>
        <authorList>
            <person name="Hu T.T."/>
            <person name="Pattyn P."/>
            <person name="Bakker E.G."/>
            <person name="Cao J."/>
            <person name="Cheng J.-F."/>
            <person name="Clark R.M."/>
            <person name="Fahlgren N."/>
            <person name="Fawcett J.A."/>
            <person name="Grimwood J."/>
            <person name="Gundlach H."/>
            <person name="Haberer G."/>
            <person name="Hollister J.D."/>
            <person name="Ossowski S."/>
            <person name="Ottilar R.P."/>
            <person name="Salamov A.A."/>
            <person name="Schneeberger K."/>
            <person name="Spannagl M."/>
            <person name="Wang X."/>
            <person name="Yang L."/>
            <person name="Nasrallah M.E."/>
            <person name="Bergelson J."/>
            <person name="Carrington J.C."/>
            <person name="Gaut B.S."/>
            <person name="Schmutz J."/>
            <person name="Mayer K.F.X."/>
            <person name="Van de Peer Y."/>
            <person name="Grigoriev I.V."/>
            <person name="Nordborg M."/>
            <person name="Weigel D."/>
            <person name="Guo Y.-L."/>
        </authorList>
    </citation>
    <scope>NUCLEOTIDE SEQUENCE [LARGE SCALE GENOMIC DNA]</scope>
    <source>
        <strain evidence="3">cv. MN47</strain>
    </source>
</reference>
<dbReference type="HOGENOM" id="CLU_3053040_0_0_1"/>
<evidence type="ECO:0000313" key="3">
    <source>
        <dbReference type="Proteomes" id="UP000008694"/>
    </source>
</evidence>
<gene>
    <name evidence="2" type="ORF">ARALYDRAFT_887436</name>
</gene>
<protein>
    <submittedName>
        <fullName evidence="2">Predicted protein</fullName>
    </submittedName>
</protein>
<feature type="region of interest" description="Disordered" evidence="1">
    <location>
        <begin position="1"/>
        <end position="54"/>
    </location>
</feature>
<accession>D7KBD6</accession>
<sequence>MSSAFDYSDGLLFLSPDRRGSSKAQSSIRSQPSNTLSMSKTIQQHNFGSLSWHN</sequence>
<evidence type="ECO:0000256" key="1">
    <source>
        <dbReference type="SAM" id="MobiDB-lite"/>
    </source>
</evidence>
<dbReference type="EMBL" id="GL348713">
    <property type="protein sequence ID" value="EFH65685.1"/>
    <property type="molecule type" value="Genomic_DNA"/>
</dbReference>
<dbReference type="Gramene" id="scaffold_100230.1">
    <property type="protein sequence ID" value="scaffold_100230.1"/>
    <property type="gene ID" value="scaffold_100230.1"/>
</dbReference>
<evidence type="ECO:0000313" key="2">
    <source>
        <dbReference type="EMBL" id="EFH65685.1"/>
    </source>
</evidence>
<dbReference type="Proteomes" id="UP000008694">
    <property type="component" value="Unassembled WGS sequence"/>
</dbReference>
<dbReference type="AlphaFoldDB" id="D7KBD6"/>
<name>D7KBD6_ARALL</name>
<keyword evidence="3" id="KW-1185">Reference proteome</keyword>
<feature type="compositionally biased region" description="Polar residues" evidence="1">
    <location>
        <begin position="22"/>
        <end position="54"/>
    </location>
</feature>
<proteinExistence type="predicted"/>